<accession>A0A0U5JG86</accession>
<reference evidence="6" key="1">
    <citation type="submission" date="2015-09" db="EMBL/GenBank/DDBJ databases">
        <authorList>
            <person name="Bertelli C."/>
        </authorList>
    </citation>
    <scope>NUCLEOTIDE SEQUENCE [LARGE SCALE GENOMIC DNA]</scope>
    <source>
        <strain evidence="6">KNic</strain>
    </source>
</reference>
<dbReference type="InterPro" id="IPR050498">
    <property type="entry name" value="Ycf3"/>
</dbReference>
<dbReference type="STRING" id="389348.PNK_1157"/>
<keyword evidence="6" id="KW-1185">Reference proteome</keyword>
<dbReference type="KEGG" id="pnl:PNK_1157"/>
<feature type="transmembrane region" description="Helical" evidence="4">
    <location>
        <begin position="53"/>
        <end position="75"/>
    </location>
</feature>
<dbReference type="PATRIC" id="fig|389348.3.peg.1275"/>
<sequence length="357" mass="40640">MSVYYFSNIDTLQNTIIDPHSHYSEAAEIDRDEVIHFNRLYAKVGKITKKHGVVWRVGQIIISILTAFAICPLFSASCRQFIKNSWKKGTSGQEEICLYVLKTLAQDLILKGCSAFLDKQWEEAFRQINLAVILEPGKALTTRGFFYTVKNRFDEALNDYNKALERNHDSVTTLLCRGELYKELDRYDDALEDFTEALKIEPTSASVLRSRGDLFCAQGLLEEAMRDYDESLYMDYNLVTLLNRVDLYRKLGRNEEALEDLSGFLAIEPGSASALRYRGNLYRQLGRLEEALEDLNGSLAVKPRSASDLHYRGDVYRQLGRLEEALEDLNSSLAIKPGSAAVLGCRENVYRQLGRLE</sequence>
<feature type="repeat" description="TPR" evidence="3">
    <location>
        <begin position="171"/>
        <end position="204"/>
    </location>
</feature>
<evidence type="ECO:0000256" key="3">
    <source>
        <dbReference type="PROSITE-ProRule" id="PRU00339"/>
    </source>
</evidence>
<dbReference type="Pfam" id="PF13424">
    <property type="entry name" value="TPR_12"/>
    <property type="match status" value="1"/>
</dbReference>
<dbReference type="EMBL" id="LN879502">
    <property type="protein sequence ID" value="CUI16774.1"/>
    <property type="molecule type" value="Genomic_DNA"/>
</dbReference>
<feature type="repeat" description="TPR" evidence="3">
    <location>
        <begin position="306"/>
        <end position="339"/>
    </location>
</feature>
<keyword evidence="4" id="KW-1133">Transmembrane helix</keyword>
<gene>
    <name evidence="5" type="ORF">PNK_1157</name>
</gene>
<dbReference type="SUPFAM" id="SSF48452">
    <property type="entry name" value="TPR-like"/>
    <property type="match status" value="1"/>
</dbReference>
<dbReference type="Pfam" id="PF00515">
    <property type="entry name" value="TPR_1"/>
    <property type="match status" value="1"/>
</dbReference>
<dbReference type="InParanoid" id="A0A0U5JG86"/>
<dbReference type="PANTHER" id="PTHR44858">
    <property type="entry name" value="TETRATRICOPEPTIDE REPEAT PROTEIN 6"/>
    <property type="match status" value="1"/>
</dbReference>
<dbReference type="AlphaFoldDB" id="A0A0U5JG86"/>
<dbReference type="PROSITE" id="PS50005">
    <property type="entry name" value="TPR"/>
    <property type="match status" value="4"/>
</dbReference>
<dbReference type="InterPro" id="IPR019734">
    <property type="entry name" value="TPR_rpt"/>
</dbReference>
<evidence type="ECO:0000313" key="6">
    <source>
        <dbReference type="Proteomes" id="UP000069902"/>
    </source>
</evidence>
<dbReference type="InterPro" id="IPR011990">
    <property type="entry name" value="TPR-like_helical_dom_sf"/>
</dbReference>
<dbReference type="RefSeq" id="WP_059060862.1">
    <property type="nucleotide sequence ID" value="NZ_LN879502.1"/>
</dbReference>
<dbReference type="Gene3D" id="1.25.40.10">
    <property type="entry name" value="Tetratricopeptide repeat domain"/>
    <property type="match status" value="3"/>
</dbReference>
<keyword evidence="1" id="KW-0677">Repeat</keyword>
<proteinExistence type="predicted"/>
<dbReference type="SMART" id="SM00028">
    <property type="entry name" value="TPR"/>
    <property type="match status" value="5"/>
</dbReference>
<keyword evidence="4" id="KW-0812">Transmembrane</keyword>
<feature type="repeat" description="TPR" evidence="3">
    <location>
        <begin position="272"/>
        <end position="305"/>
    </location>
</feature>
<evidence type="ECO:0000256" key="4">
    <source>
        <dbReference type="SAM" id="Phobius"/>
    </source>
</evidence>
<protein>
    <submittedName>
        <fullName evidence="5">Putative membrane protein</fullName>
    </submittedName>
</protein>
<dbReference type="Proteomes" id="UP000069902">
    <property type="component" value="Chromosome cPNK"/>
</dbReference>
<keyword evidence="4" id="KW-0472">Membrane</keyword>
<evidence type="ECO:0000256" key="1">
    <source>
        <dbReference type="ARBA" id="ARBA00022737"/>
    </source>
</evidence>
<organism evidence="5 6">
    <name type="scientific">Candidatus Protochlamydia naegleriophila</name>
    <dbReference type="NCBI Taxonomy" id="389348"/>
    <lineage>
        <taxon>Bacteria</taxon>
        <taxon>Pseudomonadati</taxon>
        <taxon>Chlamydiota</taxon>
        <taxon>Chlamydiia</taxon>
        <taxon>Parachlamydiales</taxon>
        <taxon>Parachlamydiaceae</taxon>
        <taxon>Candidatus Protochlamydia</taxon>
    </lineage>
</organism>
<evidence type="ECO:0000256" key="2">
    <source>
        <dbReference type="ARBA" id="ARBA00022803"/>
    </source>
</evidence>
<evidence type="ECO:0000313" key="5">
    <source>
        <dbReference type="EMBL" id="CUI16774.1"/>
    </source>
</evidence>
<dbReference type="PROSITE" id="PS50293">
    <property type="entry name" value="TPR_REGION"/>
    <property type="match status" value="1"/>
</dbReference>
<name>A0A0U5JG86_9BACT</name>
<dbReference type="PANTHER" id="PTHR44858:SF1">
    <property type="entry name" value="UDP-N-ACETYLGLUCOSAMINE--PEPTIDE N-ACETYLGLUCOSAMINYLTRANSFERASE SPINDLY-RELATED"/>
    <property type="match status" value="1"/>
</dbReference>
<keyword evidence="2 3" id="KW-0802">TPR repeat</keyword>
<feature type="repeat" description="TPR" evidence="3">
    <location>
        <begin position="137"/>
        <end position="170"/>
    </location>
</feature>